<evidence type="ECO:0000256" key="3">
    <source>
        <dbReference type="ARBA" id="ARBA00022475"/>
    </source>
</evidence>
<feature type="transmembrane region" description="Helical" evidence="7">
    <location>
        <begin position="160"/>
        <end position="178"/>
    </location>
</feature>
<dbReference type="AlphaFoldDB" id="A0A6G4U2G9"/>
<dbReference type="InterPro" id="IPR051907">
    <property type="entry name" value="DoxX-like_oxidoreductase"/>
</dbReference>
<proteinExistence type="inferred from homology"/>
<evidence type="ECO:0000256" key="1">
    <source>
        <dbReference type="ARBA" id="ARBA00004651"/>
    </source>
</evidence>
<keyword evidence="9" id="KW-1185">Reference proteome</keyword>
<keyword evidence="5 7" id="KW-1133">Transmembrane helix</keyword>
<evidence type="ECO:0000256" key="7">
    <source>
        <dbReference type="SAM" id="Phobius"/>
    </source>
</evidence>
<keyword evidence="6 7" id="KW-0472">Membrane</keyword>
<name>A0A6G4U2G9_9ACTN</name>
<evidence type="ECO:0000256" key="5">
    <source>
        <dbReference type="ARBA" id="ARBA00022989"/>
    </source>
</evidence>
<evidence type="ECO:0000313" key="9">
    <source>
        <dbReference type="Proteomes" id="UP000481583"/>
    </source>
</evidence>
<dbReference type="Pfam" id="PF07681">
    <property type="entry name" value="DoxX"/>
    <property type="match status" value="1"/>
</dbReference>
<dbReference type="EMBL" id="JAAKZV010000066">
    <property type="protein sequence ID" value="NGN65568.1"/>
    <property type="molecule type" value="Genomic_DNA"/>
</dbReference>
<dbReference type="PANTHER" id="PTHR33452:SF1">
    <property type="entry name" value="INNER MEMBRANE PROTEIN YPHA-RELATED"/>
    <property type="match status" value="1"/>
</dbReference>
<feature type="transmembrane region" description="Helical" evidence="7">
    <location>
        <begin position="122"/>
        <end position="140"/>
    </location>
</feature>
<dbReference type="InterPro" id="IPR032808">
    <property type="entry name" value="DoxX"/>
</dbReference>
<dbReference type="Proteomes" id="UP000481583">
    <property type="component" value="Unassembled WGS sequence"/>
</dbReference>
<dbReference type="PANTHER" id="PTHR33452">
    <property type="entry name" value="OXIDOREDUCTASE CATD-RELATED"/>
    <property type="match status" value="1"/>
</dbReference>
<evidence type="ECO:0000256" key="2">
    <source>
        <dbReference type="ARBA" id="ARBA00006679"/>
    </source>
</evidence>
<reference evidence="8 9" key="1">
    <citation type="submission" date="2020-02" db="EMBL/GenBank/DDBJ databases">
        <title>Whole-genome analyses of novel actinobacteria.</title>
        <authorList>
            <person name="Sahin N."/>
        </authorList>
    </citation>
    <scope>NUCLEOTIDE SEQUENCE [LARGE SCALE GENOMIC DNA]</scope>
    <source>
        <strain evidence="8 9">A7024</strain>
    </source>
</reference>
<comment type="similarity">
    <text evidence="2">Belongs to the DoxX family.</text>
</comment>
<evidence type="ECO:0000256" key="4">
    <source>
        <dbReference type="ARBA" id="ARBA00022692"/>
    </source>
</evidence>
<organism evidence="8 9">
    <name type="scientific">Streptomyces coryli</name>
    <dbReference type="NCBI Taxonomy" id="1128680"/>
    <lineage>
        <taxon>Bacteria</taxon>
        <taxon>Bacillati</taxon>
        <taxon>Actinomycetota</taxon>
        <taxon>Actinomycetes</taxon>
        <taxon>Kitasatosporales</taxon>
        <taxon>Streptomycetaceae</taxon>
        <taxon>Streptomyces</taxon>
    </lineage>
</organism>
<keyword evidence="3" id="KW-1003">Cell membrane</keyword>
<feature type="transmembrane region" description="Helical" evidence="7">
    <location>
        <begin position="88"/>
        <end position="110"/>
    </location>
</feature>
<comment type="caution">
    <text evidence="8">The sequence shown here is derived from an EMBL/GenBank/DDBJ whole genome shotgun (WGS) entry which is preliminary data.</text>
</comment>
<gene>
    <name evidence="8" type="ORF">G5C51_16890</name>
</gene>
<feature type="transmembrane region" description="Helical" evidence="7">
    <location>
        <begin position="25"/>
        <end position="43"/>
    </location>
</feature>
<protein>
    <submittedName>
        <fullName evidence="8">DoxX family protein</fullName>
    </submittedName>
</protein>
<dbReference type="RefSeq" id="WP_165238116.1">
    <property type="nucleotide sequence ID" value="NZ_JAAKZV010000066.1"/>
</dbReference>
<sequence>MATTPREFDLSFAAAQPRTATTRDVGLLLLRLALGVIMVAHGTQKLFGYFGGPGLDGAAKGFRAMGYPASKSMATVAGLTETLGGVGLIFGFITPLAAAAVMGTMINAIGVRWGAFFAPAGMEYELLLAAAAAALCLTGPGRLSVDNWLPRLRDESRAGHRWVALALGALLAAVALIVRN</sequence>
<evidence type="ECO:0000256" key="6">
    <source>
        <dbReference type="ARBA" id="ARBA00023136"/>
    </source>
</evidence>
<keyword evidence="4 7" id="KW-0812">Transmembrane</keyword>
<comment type="subcellular location">
    <subcellularLocation>
        <location evidence="1">Cell membrane</location>
        <topology evidence="1">Multi-pass membrane protein</topology>
    </subcellularLocation>
</comment>
<dbReference type="GO" id="GO:0005886">
    <property type="term" value="C:plasma membrane"/>
    <property type="evidence" value="ECO:0007669"/>
    <property type="project" value="UniProtKB-SubCell"/>
</dbReference>
<evidence type="ECO:0000313" key="8">
    <source>
        <dbReference type="EMBL" id="NGN65568.1"/>
    </source>
</evidence>
<accession>A0A6G4U2G9</accession>